<dbReference type="AlphaFoldDB" id="W0BBK4"/>
<reference evidence="1 2" key="1">
    <citation type="journal article" date="2013" name="Int. J. Med. Microbiol.">
        <title>Legionella oakridgensis ATCC 33761 genome sequence and phenotypic characterization reveals its replication capacity in amoebae.</title>
        <authorList>
            <person name="Brzuszkiewicz E."/>
            <person name="Schulz T."/>
            <person name="Rydzewski K."/>
            <person name="Daniel R."/>
            <person name="Gillmaier N."/>
            <person name="Dittmann C."/>
            <person name="Holland G."/>
            <person name="Schunder E."/>
            <person name="Lautner M."/>
            <person name="Eisenreich W."/>
            <person name="Luck C."/>
            <person name="Heuner K."/>
        </authorList>
    </citation>
    <scope>NUCLEOTIDE SEQUENCE [LARGE SCALE GENOMIC DNA]</scope>
    <source>
        <strain>OR-10</strain>
        <strain evidence="2">ATCC 33761</strain>
    </source>
</reference>
<dbReference type="KEGG" id="lok:Loa_00515"/>
<name>W0BBK4_9GAMM</name>
<dbReference type="Proteomes" id="UP000018838">
    <property type="component" value="Chromosome"/>
</dbReference>
<dbReference type="EMBL" id="CP004006">
    <property type="protein sequence ID" value="AHE66086.1"/>
    <property type="molecule type" value="Genomic_DNA"/>
</dbReference>
<organism evidence="1 2">
    <name type="scientific">Legionella oakridgensis ATCC 33761 = DSM 21215</name>
    <dbReference type="NCBI Taxonomy" id="1268635"/>
    <lineage>
        <taxon>Bacteria</taxon>
        <taxon>Pseudomonadati</taxon>
        <taxon>Pseudomonadota</taxon>
        <taxon>Gammaproteobacteria</taxon>
        <taxon>Legionellales</taxon>
        <taxon>Legionellaceae</taxon>
        <taxon>Legionella</taxon>
    </lineage>
</organism>
<gene>
    <name evidence="1" type="ORF">Loa_00515</name>
</gene>
<protein>
    <submittedName>
        <fullName evidence="1">Uncharacterized protein</fullName>
    </submittedName>
</protein>
<keyword evidence="2" id="KW-1185">Reference proteome</keyword>
<evidence type="ECO:0000313" key="1">
    <source>
        <dbReference type="EMBL" id="AHE66086.1"/>
    </source>
</evidence>
<accession>W0BBK4</accession>
<evidence type="ECO:0000313" key="2">
    <source>
        <dbReference type="Proteomes" id="UP000018838"/>
    </source>
</evidence>
<sequence>MDIWRQGKKLRDEHLVCEKNHEKNEKQLHH</sequence>
<proteinExistence type="predicted"/>
<dbReference type="HOGENOM" id="CLU_3404188_0_0_6"/>